<reference evidence="4" key="1">
    <citation type="submission" date="2020-10" db="EMBL/GenBank/DDBJ databases">
        <authorList>
            <person name="Gilroy R."/>
        </authorList>
    </citation>
    <scope>NUCLEOTIDE SEQUENCE</scope>
    <source>
        <strain evidence="4">ChiBcec16-1751</strain>
    </source>
</reference>
<dbReference type="PROSITE" id="PS50977">
    <property type="entry name" value="HTH_TETR_2"/>
    <property type="match status" value="1"/>
</dbReference>
<protein>
    <submittedName>
        <fullName evidence="4">TetR family transcriptional regulator</fullName>
    </submittedName>
</protein>
<evidence type="ECO:0000259" key="3">
    <source>
        <dbReference type="PROSITE" id="PS50977"/>
    </source>
</evidence>
<dbReference type="AlphaFoldDB" id="A0A9D1F7Q3"/>
<feature type="domain" description="HTH tetR-type" evidence="3">
    <location>
        <begin position="12"/>
        <end position="72"/>
    </location>
</feature>
<dbReference type="Gene3D" id="1.10.357.10">
    <property type="entry name" value="Tetracycline Repressor, domain 2"/>
    <property type="match status" value="1"/>
</dbReference>
<sequence length="192" mass="22329">MIPQEHLDLRQRKTRRQLTEALSQLLEERPFADISVVDLCERAMVHRTTFYSHFNDKQELLLYLLEQLEQECVETCLPQEGAANPRQYCLEAAEQALDFFYRRRSLYRACLAAGVQTKAHILEDSVAEELRDRLSKPPFDGHLFGRDPEIAARFYVGAMLSVIRWWLTAPQPLSQEELLHNVARLLPEFSGE</sequence>
<dbReference type="InterPro" id="IPR050624">
    <property type="entry name" value="HTH-type_Tx_Regulator"/>
</dbReference>
<organism evidence="4 5">
    <name type="scientific">Candidatus Avoscillospira avistercoris</name>
    <dbReference type="NCBI Taxonomy" id="2840707"/>
    <lineage>
        <taxon>Bacteria</taxon>
        <taxon>Bacillati</taxon>
        <taxon>Bacillota</taxon>
        <taxon>Clostridia</taxon>
        <taxon>Eubacteriales</taxon>
        <taxon>Oscillospiraceae</taxon>
        <taxon>Oscillospiraceae incertae sedis</taxon>
        <taxon>Candidatus Avoscillospira</taxon>
    </lineage>
</organism>
<evidence type="ECO:0000313" key="5">
    <source>
        <dbReference type="Proteomes" id="UP000886741"/>
    </source>
</evidence>
<evidence type="ECO:0000256" key="1">
    <source>
        <dbReference type="ARBA" id="ARBA00023125"/>
    </source>
</evidence>
<gene>
    <name evidence="4" type="ORF">IAA83_00760</name>
</gene>
<comment type="caution">
    <text evidence="4">The sequence shown here is derived from an EMBL/GenBank/DDBJ whole genome shotgun (WGS) entry which is preliminary data.</text>
</comment>
<dbReference type="PANTHER" id="PTHR43479">
    <property type="entry name" value="ACREF/ENVCD OPERON REPRESSOR-RELATED"/>
    <property type="match status" value="1"/>
</dbReference>
<evidence type="ECO:0000256" key="2">
    <source>
        <dbReference type="PROSITE-ProRule" id="PRU00335"/>
    </source>
</evidence>
<reference evidence="4" key="2">
    <citation type="journal article" date="2021" name="PeerJ">
        <title>Extensive microbial diversity within the chicken gut microbiome revealed by metagenomics and culture.</title>
        <authorList>
            <person name="Gilroy R."/>
            <person name="Ravi A."/>
            <person name="Getino M."/>
            <person name="Pursley I."/>
            <person name="Horton D.L."/>
            <person name="Alikhan N.F."/>
            <person name="Baker D."/>
            <person name="Gharbi K."/>
            <person name="Hall N."/>
            <person name="Watson M."/>
            <person name="Adriaenssens E.M."/>
            <person name="Foster-Nyarko E."/>
            <person name="Jarju S."/>
            <person name="Secka A."/>
            <person name="Antonio M."/>
            <person name="Oren A."/>
            <person name="Chaudhuri R.R."/>
            <person name="La Ragione R."/>
            <person name="Hildebrand F."/>
            <person name="Pallen M.J."/>
        </authorList>
    </citation>
    <scope>NUCLEOTIDE SEQUENCE</scope>
    <source>
        <strain evidence="4">ChiBcec16-1751</strain>
    </source>
</reference>
<dbReference type="Proteomes" id="UP000886741">
    <property type="component" value="Unassembled WGS sequence"/>
</dbReference>
<dbReference type="InterPro" id="IPR009057">
    <property type="entry name" value="Homeodomain-like_sf"/>
</dbReference>
<accession>A0A9D1F7Q3</accession>
<dbReference type="SUPFAM" id="SSF46689">
    <property type="entry name" value="Homeodomain-like"/>
    <property type="match status" value="1"/>
</dbReference>
<dbReference type="InterPro" id="IPR001647">
    <property type="entry name" value="HTH_TetR"/>
</dbReference>
<keyword evidence="1 2" id="KW-0238">DNA-binding</keyword>
<dbReference type="Pfam" id="PF00440">
    <property type="entry name" value="TetR_N"/>
    <property type="match status" value="1"/>
</dbReference>
<dbReference type="EMBL" id="DVJJ01000017">
    <property type="protein sequence ID" value="HIS63884.1"/>
    <property type="molecule type" value="Genomic_DNA"/>
</dbReference>
<evidence type="ECO:0000313" key="4">
    <source>
        <dbReference type="EMBL" id="HIS63884.1"/>
    </source>
</evidence>
<dbReference type="PANTHER" id="PTHR43479:SF7">
    <property type="entry name" value="TETR-FAMILY TRANSCRIPTIONAL REGULATOR"/>
    <property type="match status" value="1"/>
</dbReference>
<feature type="DNA-binding region" description="H-T-H motif" evidence="2">
    <location>
        <begin position="35"/>
        <end position="54"/>
    </location>
</feature>
<proteinExistence type="predicted"/>
<name>A0A9D1F7Q3_9FIRM</name>
<dbReference type="GO" id="GO:0003677">
    <property type="term" value="F:DNA binding"/>
    <property type="evidence" value="ECO:0007669"/>
    <property type="project" value="UniProtKB-UniRule"/>
</dbReference>